<feature type="compositionally biased region" description="Acidic residues" evidence="1">
    <location>
        <begin position="184"/>
        <end position="196"/>
    </location>
</feature>
<reference evidence="3" key="1">
    <citation type="submission" date="2025-08" db="UniProtKB">
        <authorList>
            <consortium name="RefSeq"/>
        </authorList>
    </citation>
    <scope>IDENTIFICATION</scope>
</reference>
<feature type="compositionally biased region" description="Polar residues" evidence="1">
    <location>
        <begin position="79"/>
        <end position="91"/>
    </location>
</feature>
<name>A0A1U8APE0_NELNU</name>
<feature type="region of interest" description="Disordered" evidence="1">
    <location>
        <begin position="50"/>
        <end position="134"/>
    </location>
</feature>
<dbReference type="OrthoDB" id="1918258at2759"/>
<organism evidence="2 3">
    <name type="scientific">Nelumbo nucifera</name>
    <name type="common">Sacred lotus</name>
    <dbReference type="NCBI Taxonomy" id="4432"/>
    <lineage>
        <taxon>Eukaryota</taxon>
        <taxon>Viridiplantae</taxon>
        <taxon>Streptophyta</taxon>
        <taxon>Embryophyta</taxon>
        <taxon>Tracheophyta</taxon>
        <taxon>Spermatophyta</taxon>
        <taxon>Magnoliopsida</taxon>
        <taxon>Proteales</taxon>
        <taxon>Nelumbonaceae</taxon>
        <taxon>Nelumbo</taxon>
    </lineage>
</organism>
<protein>
    <submittedName>
        <fullName evidence="3">Uncharacterized protein LOC104602661</fullName>
    </submittedName>
</protein>
<evidence type="ECO:0000256" key="1">
    <source>
        <dbReference type="SAM" id="MobiDB-lite"/>
    </source>
</evidence>
<proteinExistence type="predicted"/>
<gene>
    <name evidence="3" type="primary">LOC104602661</name>
</gene>
<dbReference type="InParanoid" id="A0A1U8APE0"/>
<feature type="compositionally biased region" description="Basic and acidic residues" evidence="1">
    <location>
        <begin position="197"/>
        <end position="206"/>
    </location>
</feature>
<dbReference type="OMA" id="WARTIAY"/>
<feature type="region of interest" description="Disordered" evidence="1">
    <location>
        <begin position="181"/>
        <end position="217"/>
    </location>
</feature>
<accession>A0A1U8APE0</accession>
<sequence length="273" mass="31481">MCVAMADNHQLSNLVGAMDRLWFHYIILLPEPMSLKPQPTMTRPITEIPLKSVSVSTPPSTPPSEEEISSISCPVPLQGESSNNDSETNVYTKEKPTRLNFLDISKPRSHSSSPSTKKRRKHQRYTGGDPSRRIQKTMSCKSLWELEYEEVKGFMDLGFRFDKMYLSPRMMSVIPGLQRLGQYQDDDDDDAEEQEDRCDMKTGKEEDKDEEVEEEKQEERVVIRPYLSEAWLIKRPDSPLLNLRIPRASATADMKKHLRSWARTIAYVIQQES</sequence>
<dbReference type="PANTHER" id="PTHR33785:SF2">
    <property type="entry name" value="DUF1685 DOMAIN-CONTAINING PROTEIN"/>
    <property type="match status" value="1"/>
</dbReference>
<dbReference type="PANTHER" id="PTHR33785">
    <property type="entry name" value="OS06G0550800 PROTEIN"/>
    <property type="match status" value="1"/>
</dbReference>
<dbReference type="AlphaFoldDB" id="A0A1U8APE0"/>
<keyword evidence="2" id="KW-1185">Reference proteome</keyword>
<dbReference type="eggNOG" id="ENOG502RZGW">
    <property type="taxonomic scope" value="Eukaryota"/>
</dbReference>
<dbReference type="RefSeq" id="XP_010264742.1">
    <property type="nucleotide sequence ID" value="XM_010266440.2"/>
</dbReference>
<feature type="compositionally biased region" description="Acidic residues" evidence="1">
    <location>
        <begin position="207"/>
        <end position="216"/>
    </location>
</feature>
<dbReference type="GeneID" id="104602661"/>
<dbReference type="Proteomes" id="UP000189703">
    <property type="component" value="Unplaced"/>
</dbReference>
<evidence type="ECO:0000313" key="2">
    <source>
        <dbReference type="Proteomes" id="UP000189703"/>
    </source>
</evidence>
<evidence type="ECO:0000313" key="3">
    <source>
        <dbReference type="RefSeq" id="XP_010264742.1"/>
    </source>
</evidence>
<dbReference type="KEGG" id="nnu:104602661"/>